<reference evidence="13 14" key="1">
    <citation type="submission" date="2019-07" db="EMBL/GenBank/DDBJ databases">
        <title>Tepidimonas charontis SPSP-6 draft genome.</title>
        <authorList>
            <person name="Da Costa M.S."/>
            <person name="Froufe H.J.C."/>
            <person name="Egas C."/>
            <person name="Albuquerque L."/>
        </authorList>
    </citation>
    <scope>NUCLEOTIDE SEQUENCE [LARGE SCALE GENOMIC DNA]</scope>
    <source>
        <strain evidence="13 14">SPSP-6</strain>
    </source>
</reference>
<dbReference type="RefSeq" id="WP_144328238.1">
    <property type="nucleotide sequence ID" value="NZ_VJON01000016.1"/>
</dbReference>
<evidence type="ECO:0000313" key="13">
    <source>
        <dbReference type="EMBL" id="TSE34646.1"/>
    </source>
</evidence>
<dbReference type="InterPro" id="IPR014721">
    <property type="entry name" value="Ribsml_uS5_D2-typ_fold_subgr"/>
</dbReference>
<dbReference type="GO" id="GO:0050515">
    <property type="term" value="F:4-(cytidine 5'-diphospho)-2-C-methyl-D-erythritol kinase activity"/>
    <property type="evidence" value="ECO:0007669"/>
    <property type="project" value="UniProtKB-UniRule"/>
</dbReference>
<evidence type="ECO:0000256" key="6">
    <source>
        <dbReference type="ARBA" id="ARBA00022777"/>
    </source>
</evidence>
<dbReference type="GO" id="GO:0005524">
    <property type="term" value="F:ATP binding"/>
    <property type="evidence" value="ECO:0007669"/>
    <property type="project" value="UniProtKB-UniRule"/>
</dbReference>
<dbReference type="GO" id="GO:0016114">
    <property type="term" value="P:terpenoid biosynthetic process"/>
    <property type="evidence" value="ECO:0007669"/>
    <property type="project" value="UniProtKB-UniRule"/>
</dbReference>
<comment type="similarity">
    <text evidence="1 10">Belongs to the GHMP kinase family. IspE subfamily.</text>
</comment>
<feature type="binding site" evidence="10">
    <location>
        <begin position="99"/>
        <end position="109"/>
    </location>
    <ligand>
        <name>ATP</name>
        <dbReference type="ChEBI" id="CHEBI:30616"/>
    </ligand>
</feature>
<dbReference type="GO" id="GO:0019288">
    <property type="term" value="P:isopentenyl diphosphate biosynthetic process, methylerythritol 4-phosphate pathway"/>
    <property type="evidence" value="ECO:0007669"/>
    <property type="project" value="UniProtKB-UniRule"/>
</dbReference>
<evidence type="ECO:0000259" key="11">
    <source>
        <dbReference type="Pfam" id="PF00288"/>
    </source>
</evidence>
<evidence type="ECO:0000256" key="5">
    <source>
        <dbReference type="ARBA" id="ARBA00022741"/>
    </source>
</evidence>
<comment type="catalytic activity">
    <reaction evidence="10">
        <text>4-CDP-2-C-methyl-D-erythritol + ATP = 4-CDP-2-C-methyl-D-erythritol 2-phosphate + ADP + H(+)</text>
        <dbReference type="Rhea" id="RHEA:18437"/>
        <dbReference type="ChEBI" id="CHEBI:15378"/>
        <dbReference type="ChEBI" id="CHEBI:30616"/>
        <dbReference type="ChEBI" id="CHEBI:57823"/>
        <dbReference type="ChEBI" id="CHEBI:57919"/>
        <dbReference type="ChEBI" id="CHEBI:456216"/>
        <dbReference type="EC" id="2.7.1.148"/>
    </reaction>
</comment>
<comment type="caution">
    <text evidence="13">The sequence shown here is derived from an EMBL/GenBank/DDBJ whole genome shotgun (WGS) entry which is preliminary data.</text>
</comment>
<dbReference type="InterPro" id="IPR013750">
    <property type="entry name" value="GHMP_kinase_C_dom"/>
</dbReference>
<dbReference type="NCBIfam" id="NF011202">
    <property type="entry name" value="PRK14608.1"/>
    <property type="match status" value="1"/>
</dbReference>
<gene>
    <name evidence="10 13" type="primary">ispE</name>
    <name evidence="13" type="ORF">Tchar_01284</name>
</gene>
<keyword evidence="7 10" id="KW-0067">ATP-binding</keyword>
<protein>
    <recommendedName>
        <fullName evidence="3 10">4-diphosphocytidyl-2-C-methyl-D-erythritol kinase</fullName>
        <shortName evidence="10">CMK</shortName>
        <ecNumber evidence="2 10">2.7.1.148</ecNumber>
    </recommendedName>
    <alternativeName>
        <fullName evidence="9 10">4-(cytidine-5'-diphospho)-2-C-methyl-D-erythritol kinase</fullName>
    </alternativeName>
</protein>
<dbReference type="OrthoDB" id="9809438at2"/>
<evidence type="ECO:0000256" key="2">
    <source>
        <dbReference type="ARBA" id="ARBA00012052"/>
    </source>
</evidence>
<dbReference type="HAMAP" id="MF_00061">
    <property type="entry name" value="IspE"/>
    <property type="match status" value="1"/>
</dbReference>
<evidence type="ECO:0000256" key="9">
    <source>
        <dbReference type="ARBA" id="ARBA00032554"/>
    </source>
</evidence>
<keyword evidence="4 10" id="KW-0808">Transferase</keyword>
<feature type="domain" description="GHMP kinase C-terminal" evidence="12">
    <location>
        <begin position="218"/>
        <end position="271"/>
    </location>
</feature>
<dbReference type="InterPro" id="IPR020568">
    <property type="entry name" value="Ribosomal_Su5_D2-typ_SF"/>
</dbReference>
<dbReference type="SUPFAM" id="SSF54211">
    <property type="entry name" value="Ribosomal protein S5 domain 2-like"/>
    <property type="match status" value="1"/>
</dbReference>
<evidence type="ECO:0000256" key="4">
    <source>
        <dbReference type="ARBA" id="ARBA00022679"/>
    </source>
</evidence>
<proteinExistence type="inferred from homology"/>
<dbReference type="Pfam" id="PF00288">
    <property type="entry name" value="GHMP_kinases_N"/>
    <property type="match status" value="1"/>
</dbReference>
<sequence>MLRLLDIPAPAKLNLFLHVTGRRADGYHELQSVFCLIDWADTLHVERRSDGRLSRQDLGIEADTPALPTDDLCLRAARALQAASGCPDGAHIVLEKRIPQQAGLGGGSSDAASTLLALNRLWGLHWPTERLLRLALTLGADVPFFVGGRTAWVEGIGERLQPIDLPAQRWVVVKPATGVPTAAIFSAPTLKRDTPAATMADVVADSDACAAIARGTWGSNDLQSVATRLCAEVDDALQRLRGLGLQPRMTGSGSAVFAALRSADDEAALRAATWPANWQVRVCNGLQEHPLLVWQKGCYNLSLAAEHE</sequence>
<organism evidence="13 14">
    <name type="scientific">Tepidimonas charontis</name>
    <dbReference type="NCBI Taxonomy" id="2267262"/>
    <lineage>
        <taxon>Bacteria</taxon>
        <taxon>Pseudomonadati</taxon>
        <taxon>Pseudomonadota</taxon>
        <taxon>Betaproteobacteria</taxon>
        <taxon>Burkholderiales</taxon>
        <taxon>Tepidimonas</taxon>
    </lineage>
</organism>
<dbReference type="PANTHER" id="PTHR43527">
    <property type="entry name" value="4-DIPHOSPHOCYTIDYL-2-C-METHYL-D-ERYTHRITOL KINASE, CHLOROPLASTIC"/>
    <property type="match status" value="1"/>
</dbReference>
<dbReference type="EMBL" id="VJON01000016">
    <property type="protein sequence ID" value="TSE34646.1"/>
    <property type="molecule type" value="Genomic_DNA"/>
</dbReference>
<dbReference type="Pfam" id="PF08544">
    <property type="entry name" value="GHMP_kinases_C"/>
    <property type="match status" value="1"/>
</dbReference>
<evidence type="ECO:0000256" key="7">
    <source>
        <dbReference type="ARBA" id="ARBA00022840"/>
    </source>
</evidence>
<evidence type="ECO:0000256" key="1">
    <source>
        <dbReference type="ARBA" id="ARBA00009684"/>
    </source>
</evidence>
<dbReference type="Gene3D" id="3.30.70.890">
    <property type="entry name" value="GHMP kinase, C-terminal domain"/>
    <property type="match status" value="1"/>
</dbReference>
<keyword evidence="8 10" id="KW-0414">Isoprene biosynthesis</keyword>
<dbReference type="Proteomes" id="UP000318294">
    <property type="component" value="Unassembled WGS sequence"/>
</dbReference>
<keyword evidence="5 10" id="KW-0547">Nucleotide-binding</keyword>
<comment type="function">
    <text evidence="10">Catalyzes the phosphorylation of the position 2 hydroxy group of 4-diphosphocytidyl-2C-methyl-D-erythritol.</text>
</comment>
<comment type="pathway">
    <text evidence="10">Isoprenoid biosynthesis; isopentenyl diphosphate biosynthesis via DXP pathway; isopentenyl diphosphate from 1-deoxy-D-xylulose 5-phosphate: step 3/6.</text>
</comment>
<dbReference type="Gene3D" id="3.30.230.10">
    <property type="match status" value="1"/>
</dbReference>
<feature type="domain" description="GHMP kinase N-terminal" evidence="11">
    <location>
        <begin position="72"/>
        <end position="148"/>
    </location>
</feature>
<feature type="active site" evidence="10">
    <location>
        <position position="141"/>
    </location>
</feature>
<dbReference type="AlphaFoldDB" id="A0A554XFP3"/>
<dbReference type="SUPFAM" id="SSF55060">
    <property type="entry name" value="GHMP Kinase, C-terminal domain"/>
    <property type="match status" value="1"/>
</dbReference>
<feature type="active site" evidence="10">
    <location>
        <position position="12"/>
    </location>
</feature>
<dbReference type="PIRSF" id="PIRSF010376">
    <property type="entry name" value="IspE"/>
    <property type="match status" value="1"/>
</dbReference>
<dbReference type="InterPro" id="IPR036554">
    <property type="entry name" value="GHMP_kinase_C_sf"/>
</dbReference>
<accession>A0A554XFP3</accession>
<evidence type="ECO:0000259" key="12">
    <source>
        <dbReference type="Pfam" id="PF08544"/>
    </source>
</evidence>
<dbReference type="EC" id="2.7.1.148" evidence="2 10"/>
<keyword evidence="6 10" id="KW-0418">Kinase</keyword>
<evidence type="ECO:0000256" key="8">
    <source>
        <dbReference type="ARBA" id="ARBA00023229"/>
    </source>
</evidence>
<dbReference type="NCBIfam" id="TIGR00154">
    <property type="entry name" value="ispE"/>
    <property type="match status" value="1"/>
</dbReference>
<name>A0A554XFP3_9BURK</name>
<dbReference type="PANTHER" id="PTHR43527:SF2">
    <property type="entry name" value="4-DIPHOSPHOCYTIDYL-2-C-METHYL-D-ERYTHRITOL KINASE, CHLOROPLASTIC"/>
    <property type="match status" value="1"/>
</dbReference>
<dbReference type="UniPathway" id="UPA00056">
    <property type="reaction ID" value="UER00094"/>
</dbReference>
<evidence type="ECO:0000256" key="3">
    <source>
        <dbReference type="ARBA" id="ARBA00017473"/>
    </source>
</evidence>
<evidence type="ECO:0000256" key="10">
    <source>
        <dbReference type="HAMAP-Rule" id="MF_00061"/>
    </source>
</evidence>
<dbReference type="InterPro" id="IPR004424">
    <property type="entry name" value="IspE"/>
</dbReference>
<keyword evidence="14" id="KW-1185">Reference proteome</keyword>
<dbReference type="InterPro" id="IPR006204">
    <property type="entry name" value="GHMP_kinase_N_dom"/>
</dbReference>
<evidence type="ECO:0000313" key="14">
    <source>
        <dbReference type="Proteomes" id="UP000318294"/>
    </source>
</evidence>